<comment type="caution">
    <text evidence="1">The sequence shown here is derived from an EMBL/GenBank/DDBJ whole genome shotgun (WGS) entry which is preliminary data.</text>
</comment>
<reference evidence="1" key="1">
    <citation type="submission" date="2023-11" db="EMBL/GenBank/DDBJ databases">
        <authorList>
            <person name="De Vega J J."/>
            <person name="De Vega J J."/>
        </authorList>
    </citation>
    <scope>NUCLEOTIDE SEQUENCE</scope>
</reference>
<dbReference type="Proteomes" id="UP001295794">
    <property type="component" value="Unassembled WGS sequence"/>
</dbReference>
<gene>
    <name evidence="1" type="ORF">MYCIT1_LOCUS17498</name>
</gene>
<evidence type="ECO:0000313" key="1">
    <source>
        <dbReference type="EMBL" id="CAK5272009.1"/>
    </source>
</evidence>
<evidence type="ECO:0000313" key="2">
    <source>
        <dbReference type="Proteomes" id="UP001295794"/>
    </source>
</evidence>
<sequence>MGTYDNSANIHVGLRETQAFHARRPLLWMFSAQLFSLLQANQEPTVSQSWPETQHFRVLIDCTANSNGAKVWECPRTCLQIPAGTRTFSVYQIAGQITQCPELQRVRVWYGDVALVADEGDLMHRGGRGWSGRRHKSPAVSLPGLIVFTWLFTALAQNA</sequence>
<dbReference type="EMBL" id="CAVNYO010000180">
    <property type="protein sequence ID" value="CAK5272009.1"/>
    <property type="molecule type" value="Genomic_DNA"/>
</dbReference>
<accession>A0AAD2H8I3</accession>
<organism evidence="1 2">
    <name type="scientific">Mycena citricolor</name>
    <dbReference type="NCBI Taxonomy" id="2018698"/>
    <lineage>
        <taxon>Eukaryota</taxon>
        <taxon>Fungi</taxon>
        <taxon>Dikarya</taxon>
        <taxon>Basidiomycota</taxon>
        <taxon>Agaricomycotina</taxon>
        <taxon>Agaricomycetes</taxon>
        <taxon>Agaricomycetidae</taxon>
        <taxon>Agaricales</taxon>
        <taxon>Marasmiineae</taxon>
        <taxon>Mycenaceae</taxon>
        <taxon>Mycena</taxon>
    </lineage>
</organism>
<proteinExistence type="predicted"/>
<keyword evidence="2" id="KW-1185">Reference proteome</keyword>
<protein>
    <submittedName>
        <fullName evidence="1">Uncharacterized protein</fullName>
    </submittedName>
</protein>
<name>A0AAD2H8I3_9AGAR</name>
<dbReference type="AlphaFoldDB" id="A0AAD2H8I3"/>